<name>A0A2T6BEB4_9RHOB</name>
<dbReference type="PROSITE" id="PS00470">
    <property type="entry name" value="IDH_IMDH"/>
    <property type="match status" value="1"/>
</dbReference>
<dbReference type="InterPro" id="IPR024084">
    <property type="entry name" value="IsoPropMal-DH-like_dom"/>
</dbReference>
<evidence type="ECO:0000313" key="4">
    <source>
        <dbReference type="EMBL" id="PTX54399.1"/>
    </source>
</evidence>
<comment type="caution">
    <text evidence="4">The sequence shown here is derived from an EMBL/GenBank/DDBJ whole genome shotgun (WGS) entry which is preliminary data.</text>
</comment>
<keyword evidence="2" id="KW-0560">Oxidoreductase</keyword>
<dbReference type="RefSeq" id="WP_107846736.1">
    <property type="nucleotide sequence ID" value="NZ_QBKS01000002.1"/>
</dbReference>
<dbReference type="PANTHER" id="PTHR11835">
    <property type="entry name" value="DECARBOXYLATING DEHYDROGENASES-ISOCITRATE, ISOPROPYLMALATE, TARTRATE"/>
    <property type="match status" value="1"/>
</dbReference>
<proteinExistence type="inferred from homology"/>
<organism evidence="4 5">
    <name type="scientific">Litoreibacter ponti</name>
    <dbReference type="NCBI Taxonomy" id="1510457"/>
    <lineage>
        <taxon>Bacteria</taxon>
        <taxon>Pseudomonadati</taxon>
        <taxon>Pseudomonadota</taxon>
        <taxon>Alphaproteobacteria</taxon>
        <taxon>Rhodobacterales</taxon>
        <taxon>Roseobacteraceae</taxon>
        <taxon>Litoreibacter</taxon>
    </lineage>
</organism>
<dbReference type="SMART" id="SM01329">
    <property type="entry name" value="Iso_dh"/>
    <property type="match status" value="1"/>
</dbReference>
<dbReference type="GO" id="GO:0051287">
    <property type="term" value="F:NAD binding"/>
    <property type="evidence" value="ECO:0007669"/>
    <property type="project" value="InterPro"/>
</dbReference>
<dbReference type="Pfam" id="PF00180">
    <property type="entry name" value="Iso_dh"/>
    <property type="match status" value="1"/>
</dbReference>
<dbReference type="PANTHER" id="PTHR11835:SF34">
    <property type="entry name" value="ISOCITRATE DEHYDROGENASE [NAD] SUBUNIT ALPHA, MITOCHONDRIAL"/>
    <property type="match status" value="1"/>
</dbReference>
<dbReference type="AlphaFoldDB" id="A0A2T6BEB4"/>
<feature type="domain" description="Isopropylmalate dehydrogenase-like" evidence="3">
    <location>
        <begin position="6"/>
        <end position="344"/>
    </location>
</feature>
<dbReference type="OrthoDB" id="9767905at2"/>
<dbReference type="GO" id="GO:0000287">
    <property type="term" value="F:magnesium ion binding"/>
    <property type="evidence" value="ECO:0007669"/>
    <property type="project" value="InterPro"/>
</dbReference>
<dbReference type="Gene3D" id="3.40.718.10">
    <property type="entry name" value="Isopropylmalate Dehydrogenase"/>
    <property type="match status" value="1"/>
</dbReference>
<evidence type="ECO:0000313" key="5">
    <source>
        <dbReference type="Proteomes" id="UP000243978"/>
    </source>
</evidence>
<dbReference type="SUPFAM" id="SSF53659">
    <property type="entry name" value="Isocitrate/Isopropylmalate dehydrogenase-like"/>
    <property type="match status" value="1"/>
</dbReference>
<dbReference type="GO" id="GO:0006099">
    <property type="term" value="P:tricarboxylic acid cycle"/>
    <property type="evidence" value="ECO:0007669"/>
    <property type="project" value="TreeGrafter"/>
</dbReference>
<accession>A0A2T6BEB4</accession>
<gene>
    <name evidence="4" type="ORF">C8N43_3213</name>
</gene>
<evidence type="ECO:0000256" key="1">
    <source>
        <dbReference type="ARBA" id="ARBA00007769"/>
    </source>
</evidence>
<dbReference type="InterPro" id="IPR019818">
    <property type="entry name" value="IsoCit/isopropylmalate_DH_CS"/>
</dbReference>
<dbReference type="EMBL" id="QBKS01000002">
    <property type="protein sequence ID" value="PTX54399.1"/>
    <property type="molecule type" value="Genomic_DNA"/>
</dbReference>
<keyword evidence="5" id="KW-1185">Reference proteome</keyword>
<sequence length="352" mass="36807">MGALLHLLCLPGDGIGPEIMAATRRVLDAVTPRCTRPIRVTEAQIGFAALKASGTTLPDDLRTAARAADGVILGPVSHNDYPAVAEGGLNPSGVLRKDLALFANVRPARTWAGVPHASKTAFSLTVMRENLEGFYADRNMHMGPGEFMPDPDTALAFRRITRAASMNIARAGFAHAARVGHARVTAVHKANVMRVSDGLYLECCREVAANHPDLHYDEMLVDAAAAHLVRDPAQFGTIVTTNMFGDILSDLASELGGGLGLAGSLNHGAEHAVAQAQHGSAPDLAGEGTANPVSLILSLAMLLRHRGEATAADSIERALAVVLPETRTPDLGGTASTDSFTDALIASIEATP</sequence>
<protein>
    <submittedName>
        <fullName evidence="4">3-isopropylmalate dehydrogenase</fullName>
    </submittedName>
</protein>
<dbReference type="GO" id="GO:0006102">
    <property type="term" value="P:isocitrate metabolic process"/>
    <property type="evidence" value="ECO:0007669"/>
    <property type="project" value="TreeGrafter"/>
</dbReference>
<reference evidence="4 5" key="1">
    <citation type="submission" date="2018-04" db="EMBL/GenBank/DDBJ databases">
        <title>Genomic Encyclopedia of Archaeal and Bacterial Type Strains, Phase II (KMG-II): from individual species to whole genera.</title>
        <authorList>
            <person name="Goeker M."/>
        </authorList>
    </citation>
    <scope>NUCLEOTIDE SEQUENCE [LARGE SCALE GENOMIC DNA]</scope>
    <source>
        <strain evidence="4 5">DSM 100977</strain>
    </source>
</reference>
<dbReference type="GO" id="GO:0004449">
    <property type="term" value="F:isocitrate dehydrogenase (NAD+) activity"/>
    <property type="evidence" value="ECO:0007669"/>
    <property type="project" value="TreeGrafter"/>
</dbReference>
<evidence type="ECO:0000256" key="2">
    <source>
        <dbReference type="ARBA" id="ARBA00023002"/>
    </source>
</evidence>
<comment type="similarity">
    <text evidence="1">Belongs to the isocitrate and isopropylmalate dehydrogenases family.</text>
</comment>
<evidence type="ECO:0000259" key="3">
    <source>
        <dbReference type="SMART" id="SM01329"/>
    </source>
</evidence>
<dbReference type="Proteomes" id="UP000243978">
    <property type="component" value="Unassembled WGS sequence"/>
</dbReference>